<dbReference type="SMART" id="SM00382">
    <property type="entry name" value="AAA"/>
    <property type="match status" value="1"/>
</dbReference>
<dbReference type="PANTHER" id="PTHR45772:SF1">
    <property type="entry name" value="ABC TRANSPORTER ATP-BINDING PROTEIN"/>
    <property type="match status" value="1"/>
</dbReference>
<dbReference type="PANTHER" id="PTHR45772">
    <property type="entry name" value="CONSERVED COMPONENT OF ABC TRANSPORTER FOR NATURAL AMINO ACIDS-RELATED"/>
    <property type="match status" value="1"/>
</dbReference>
<gene>
    <name evidence="5" type="ORF">ACFQZM_43120</name>
</gene>
<dbReference type="EMBL" id="JBHTGP010000027">
    <property type="protein sequence ID" value="MFD0691344.1"/>
    <property type="molecule type" value="Genomic_DNA"/>
</dbReference>
<dbReference type="GO" id="GO:0005524">
    <property type="term" value="F:ATP binding"/>
    <property type="evidence" value="ECO:0007669"/>
    <property type="project" value="UniProtKB-KW"/>
</dbReference>
<feature type="domain" description="ABC transporter" evidence="4">
    <location>
        <begin position="2"/>
        <end position="245"/>
    </location>
</feature>
<dbReference type="CDD" id="cd03219">
    <property type="entry name" value="ABC_Mj1267_LivG_branched"/>
    <property type="match status" value="1"/>
</dbReference>
<keyword evidence="1" id="KW-0813">Transport</keyword>
<evidence type="ECO:0000256" key="1">
    <source>
        <dbReference type="ARBA" id="ARBA00022448"/>
    </source>
</evidence>
<dbReference type="Proteomes" id="UP001597063">
    <property type="component" value="Unassembled WGS sequence"/>
</dbReference>
<dbReference type="InterPro" id="IPR027417">
    <property type="entry name" value="P-loop_NTPase"/>
</dbReference>
<comment type="caution">
    <text evidence="5">The sequence shown here is derived from an EMBL/GenBank/DDBJ whole genome shotgun (WGS) entry which is preliminary data.</text>
</comment>
<evidence type="ECO:0000256" key="3">
    <source>
        <dbReference type="ARBA" id="ARBA00022840"/>
    </source>
</evidence>
<dbReference type="RefSeq" id="WP_131762524.1">
    <property type="nucleotide sequence ID" value="NZ_CAACUY010000232.1"/>
</dbReference>
<evidence type="ECO:0000259" key="4">
    <source>
        <dbReference type="PROSITE" id="PS50893"/>
    </source>
</evidence>
<protein>
    <submittedName>
        <fullName evidence="5">ABC transporter ATP-binding protein</fullName>
    </submittedName>
</protein>
<reference evidence="6" key="1">
    <citation type="journal article" date="2019" name="Int. J. Syst. Evol. Microbiol.">
        <title>The Global Catalogue of Microorganisms (GCM) 10K type strain sequencing project: providing services to taxonomists for standard genome sequencing and annotation.</title>
        <authorList>
            <consortium name="The Broad Institute Genomics Platform"/>
            <consortium name="The Broad Institute Genome Sequencing Center for Infectious Disease"/>
            <person name="Wu L."/>
            <person name="Ma J."/>
        </authorList>
    </citation>
    <scope>NUCLEOTIDE SEQUENCE [LARGE SCALE GENOMIC DNA]</scope>
    <source>
        <strain evidence="6">JCM 9371</strain>
    </source>
</reference>
<dbReference type="Gene3D" id="3.40.50.300">
    <property type="entry name" value="P-loop containing nucleotide triphosphate hydrolases"/>
    <property type="match status" value="1"/>
</dbReference>
<dbReference type="InterPro" id="IPR051120">
    <property type="entry name" value="ABC_AA/LPS_Transport"/>
</dbReference>
<keyword evidence="6" id="KW-1185">Reference proteome</keyword>
<dbReference type="SUPFAM" id="SSF52540">
    <property type="entry name" value="P-loop containing nucleoside triphosphate hydrolases"/>
    <property type="match status" value="1"/>
</dbReference>
<sequence length="246" mass="25945">MIEIEDVSVRFGGVHALSDVGLAVAEGQTCGVIGPNGAGKTTLFDVVTGLRRPSSGTVRLDGEDVTSAGAVRRARMGLRRTFQRPQVFGRLTVLENVLAAVEWRGGGGGLAADLVGWRGRRRLERERRERAMAVLDRCGIGALAGAYAADLPIGRRRMVELARAVADEPRVLLLDEPTSGLDAEQAALFAAVVAGLDATVLLVEHDVGFVMGACERVVVLDLGKVIADGPPDAVREDPAVRAAYLG</sequence>
<organism evidence="5 6">
    <name type="scientific">Actinomadura fibrosa</name>
    <dbReference type="NCBI Taxonomy" id="111802"/>
    <lineage>
        <taxon>Bacteria</taxon>
        <taxon>Bacillati</taxon>
        <taxon>Actinomycetota</taxon>
        <taxon>Actinomycetes</taxon>
        <taxon>Streptosporangiales</taxon>
        <taxon>Thermomonosporaceae</taxon>
        <taxon>Actinomadura</taxon>
    </lineage>
</organism>
<keyword evidence="3 5" id="KW-0067">ATP-binding</keyword>
<accession>A0ABW2XY78</accession>
<name>A0ABW2XY78_9ACTN</name>
<dbReference type="Pfam" id="PF12399">
    <property type="entry name" value="BCA_ABC_TP_C"/>
    <property type="match status" value="1"/>
</dbReference>
<evidence type="ECO:0000313" key="5">
    <source>
        <dbReference type="EMBL" id="MFD0691344.1"/>
    </source>
</evidence>
<dbReference type="Pfam" id="PF00005">
    <property type="entry name" value="ABC_tran"/>
    <property type="match status" value="1"/>
</dbReference>
<evidence type="ECO:0000313" key="6">
    <source>
        <dbReference type="Proteomes" id="UP001597063"/>
    </source>
</evidence>
<dbReference type="PROSITE" id="PS50893">
    <property type="entry name" value="ABC_TRANSPORTER_2"/>
    <property type="match status" value="1"/>
</dbReference>
<dbReference type="InterPro" id="IPR003593">
    <property type="entry name" value="AAA+_ATPase"/>
</dbReference>
<dbReference type="InterPro" id="IPR032823">
    <property type="entry name" value="BCA_ABC_TP_C"/>
</dbReference>
<evidence type="ECO:0000256" key="2">
    <source>
        <dbReference type="ARBA" id="ARBA00022741"/>
    </source>
</evidence>
<keyword evidence="2" id="KW-0547">Nucleotide-binding</keyword>
<dbReference type="InterPro" id="IPR003439">
    <property type="entry name" value="ABC_transporter-like_ATP-bd"/>
</dbReference>
<proteinExistence type="predicted"/>